<evidence type="ECO:0000313" key="3">
    <source>
        <dbReference type="Proteomes" id="UP001596220"/>
    </source>
</evidence>
<comment type="caution">
    <text evidence="2">The sequence shown here is derived from an EMBL/GenBank/DDBJ whole genome shotgun (WGS) entry which is preliminary data.</text>
</comment>
<sequence length="210" mass="21249">MTRRAVAVGLLVVGALLVLLGSLFPLFAVEQVELFGPGGREPDSRTVTVGITGWEVVRDPEPDAAAELDGEDPVYGYALVVAALLAGAGAVLRVRTPRQAVVGGLAAGAGAGLVAGVLWAVVETWSVLFGGPLPDEGVRTFVGAGGYLLGVAVALVVAGAVLGAEWPPRAPRTAGDAVHRVDDDATPPFGIAVPVIELGPVEADRDHPTG</sequence>
<feature type="transmembrane region" description="Helical" evidence="1">
    <location>
        <begin position="101"/>
        <end position="121"/>
    </location>
</feature>
<dbReference type="EMBL" id="JBHSQO010000054">
    <property type="protein sequence ID" value="MFC6094072.1"/>
    <property type="molecule type" value="Genomic_DNA"/>
</dbReference>
<gene>
    <name evidence="2" type="ORF">ACFP3R_32795</name>
</gene>
<accession>A0ABW1PGZ3</accession>
<keyword evidence="1" id="KW-0812">Transmembrane</keyword>
<name>A0ABW1PGZ3_9PSEU</name>
<keyword evidence="1" id="KW-0472">Membrane</keyword>
<keyword evidence="3" id="KW-1185">Reference proteome</keyword>
<feature type="transmembrane region" description="Helical" evidence="1">
    <location>
        <begin position="141"/>
        <end position="162"/>
    </location>
</feature>
<protein>
    <recommendedName>
        <fullName evidence="4">Membrane protein (TIGR02234 family)</fullName>
    </recommendedName>
</protein>
<feature type="transmembrane region" description="Helical" evidence="1">
    <location>
        <begin position="74"/>
        <end position="94"/>
    </location>
</feature>
<dbReference type="Proteomes" id="UP001596220">
    <property type="component" value="Unassembled WGS sequence"/>
</dbReference>
<reference evidence="3" key="1">
    <citation type="journal article" date="2019" name="Int. J. Syst. Evol. Microbiol.">
        <title>The Global Catalogue of Microorganisms (GCM) 10K type strain sequencing project: providing services to taxonomists for standard genome sequencing and annotation.</title>
        <authorList>
            <consortium name="The Broad Institute Genomics Platform"/>
            <consortium name="The Broad Institute Genome Sequencing Center for Infectious Disease"/>
            <person name="Wu L."/>
            <person name="Ma J."/>
        </authorList>
    </citation>
    <scope>NUCLEOTIDE SEQUENCE [LARGE SCALE GENOMIC DNA]</scope>
    <source>
        <strain evidence="3">CGMCC 4.7246</strain>
    </source>
</reference>
<keyword evidence="1" id="KW-1133">Transmembrane helix</keyword>
<proteinExistence type="predicted"/>
<evidence type="ECO:0000256" key="1">
    <source>
        <dbReference type="SAM" id="Phobius"/>
    </source>
</evidence>
<evidence type="ECO:0000313" key="2">
    <source>
        <dbReference type="EMBL" id="MFC6094072.1"/>
    </source>
</evidence>
<dbReference type="RefSeq" id="WP_380641930.1">
    <property type="nucleotide sequence ID" value="NZ_JBHSQO010000054.1"/>
</dbReference>
<organism evidence="2 3">
    <name type="scientific">Saccharothrix lopnurensis</name>
    <dbReference type="NCBI Taxonomy" id="1670621"/>
    <lineage>
        <taxon>Bacteria</taxon>
        <taxon>Bacillati</taxon>
        <taxon>Actinomycetota</taxon>
        <taxon>Actinomycetes</taxon>
        <taxon>Pseudonocardiales</taxon>
        <taxon>Pseudonocardiaceae</taxon>
        <taxon>Saccharothrix</taxon>
    </lineage>
</organism>
<evidence type="ECO:0008006" key="4">
    <source>
        <dbReference type="Google" id="ProtNLM"/>
    </source>
</evidence>